<reference evidence="2 3" key="1">
    <citation type="submission" date="2017-05" db="EMBL/GenBank/DDBJ databases">
        <authorList>
            <person name="Varghese N."/>
            <person name="Submissions S."/>
        </authorList>
    </citation>
    <scope>NUCLEOTIDE SEQUENCE [LARGE SCALE GENOMIC DNA]</scope>
    <source>
        <strain evidence="2 3">DSM 21342</strain>
    </source>
</reference>
<keyword evidence="1" id="KW-0812">Transmembrane</keyword>
<feature type="transmembrane region" description="Helical" evidence="1">
    <location>
        <begin position="585"/>
        <end position="604"/>
    </location>
</feature>
<feature type="transmembrane region" description="Helical" evidence="1">
    <location>
        <begin position="433"/>
        <end position="453"/>
    </location>
</feature>
<feature type="transmembrane region" description="Helical" evidence="1">
    <location>
        <begin position="1076"/>
        <end position="1109"/>
    </location>
</feature>
<dbReference type="PANTHER" id="PTHR32063">
    <property type="match status" value="1"/>
</dbReference>
<dbReference type="EMBL" id="FXSZ01000010">
    <property type="protein sequence ID" value="SMO77743.1"/>
    <property type="molecule type" value="Genomic_DNA"/>
</dbReference>
<dbReference type="Gene3D" id="3.30.70.1430">
    <property type="entry name" value="Multidrug efflux transporter AcrB pore domain"/>
    <property type="match status" value="2"/>
</dbReference>
<dbReference type="Gene3D" id="3.30.70.1440">
    <property type="entry name" value="Multidrug efflux transporter AcrB pore domain"/>
    <property type="match status" value="1"/>
</dbReference>
<sequence length="1143" mass="126171">MKDVFKEFKPTSWSIDNKTSIYIITVIIAIAGIFSYNSLPKEQFPEVVFPQMYVATVYQGVSPTNIENLVTKQIEKQVKSIAGVKKVTSNSVQDFSNVIVEFNTDVDIAVAKQKVKDAVDKARTDLPNDLTHGPDVIEIDVSQLPIMNVNISGDYDLVKLKDYADQLKDRIETLPEITRVDIVGALDREVQVNVDVYKMMAANISFMDIENAIAYENNNITGGQIAMDGLKRTLTVNGQYKDAASIGNIIVRGASGAIVSLKDIAEVKDDFKEKESFARLNGKNVITLNVIKRSGENLIEASDKIRTINADMEKNVFPKGLKTTITGDQSDKTRTTLHDLINTIIIGFILVTVILMFFMGTTNALFVAMSVPLSMCVAFLVMPAFGFTLNMIVLFAFLLALGIVVDDAIVVVENTHRIFDNGKVPIVTAAKNAAGEVFLPVLSGTLTTLAPFIPLAFWQGVIGKFMFYLPVTLIITLLASLVVAYIINPVFAVQFMKPHDDDRDNHKKIDKGFKITAIVFAVLALIAYLINFGLGNFVVTLFAAYALNKFVLTGTIRHFQEDTWPKVQNFYKKIVTWAIDGAHPYWILGGTVGLLFFSVFLMSVRSPKVVFFPQSDPNFIYTYIRMPIGTDQKYTDSITQVVEKRVAKVVGDSNPIVQSIIANVGIGASENQMDGGTQVQPHLGKVTVAFVDFADRHGENTRDYLDKIREAVKGIAGAEISVDQEKGGPPTGKPINIEIAGDNFDELVTTSTKLKRYLDSLHIGGVEELKSDFQADKPEIVIDINRERAGREGITTGQIGREIRTAVFGWEASKFRDDKDDYPIQVRLREGQRGNIDAIMNMKITYRDMTMGGAIRQVPLSSVADIKYSSSYAGIKRKDQKRLVTLASNVLSGYNANEVVAELKGVIADFQAPPSIMIKMTGEQEDQAETGAFLGRAMLISLGLIFLILVTQFNSLSKPIIILSEIIFSIIGVLLGFSIFKMDMSIIMTGIGIVALAGIVVRNGILLVEFTDLLMEQGMGLKEAIIEAGRTRMTPVLLTACATMLGLVPLAVGLNIDFVKLFTELNPHIYFGGDSVAFWGPLSWTMIFGLSFATFLTLILVPVMYYLVFKFKVRVSGWFGGKKETIKHEREHVLVPVEEVETI</sequence>
<evidence type="ECO:0000256" key="1">
    <source>
        <dbReference type="SAM" id="Phobius"/>
    </source>
</evidence>
<dbReference type="AlphaFoldDB" id="A0A521E197"/>
<dbReference type="OrthoDB" id="9758234at2"/>
<gene>
    <name evidence="2" type="ORF">SAMN06265350_11026</name>
</gene>
<dbReference type="SUPFAM" id="SSF82866">
    <property type="entry name" value="Multidrug efflux transporter AcrB transmembrane domain"/>
    <property type="match status" value="2"/>
</dbReference>
<feature type="transmembrane region" description="Helical" evidence="1">
    <location>
        <begin position="986"/>
        <end position="1015"/>
    </location>
</feature>
<organism evidence="2 3">
    <name type="scientific">Solitalea koreensis</name>
    <dbReference type="NCBI Taxonomy" id="543615"/>
    <lineage>
        <taxon>Bacteria</taxon>
        <taxon>Pseudomonadati</taxon>
        <taxon>Bacteroidota</taxon>
        <taxon>Sphingobacteriia</taxon>
        <taxon>Sphingobacteriales</taxon>
        <taxon>Sphingobacteriaceae</taxon>
        <taxon>Solitalea</taxon>
    </lineage>
</organism>
<dbReference type="SUPFAM" id="SSF82693">
    <property type="entry name" value="Multidrug efflux transporter AcrB pore domain, PN1, PN2, PC1 and PC2 subdomains"/>
    <property type="match status" value="3"/>
</dbReference>
<protein>
    <submittedName>
        <fullName evidence="2">Multidrug efflux pump subunit AcrB</fullName>
    </submittedName>
</protein>
<keyword evidence="1" id="KW-1133">Transmembrane helix</keyword>
<feature type="transmembrane region" description="Helical" evidence="1">
    <location>
        <begin position="1036"/>
        <end position="1056"/>
    </location>
</feature>
<evidence type="ECO:0000313" key="2">
    <source>
        <dbReference type="EMBL" id="SMO77743.1"/>
    </source>
</evidence>
<feature type="transmembrane region" description="Helical" evidence="1">
    <location>
        <begin position="21"/>
        <end position="39"/>
    </location>
</feature>
<dbReference type="Gene3D" id="3.30.70.1320">
    <property type="entry name" value="Multidrug efflux transporter AcrB pore domain like"/>
    <property type="match status" value="1"/>
</dbReference>
<dbReference type="PANTHER" id="PTHR32063:SF33">
    <property type="entry name" value="RND SUPERFAMILY EFFLUX PUMP PERMEASE COMPONENT"/>
    <property type="match status" value="1"/>
</dbReference>
<feature type="transmembrane region" description="Helical" evidence="1">
    <location>
        <begin position="960"/>
        <end position="980"/>
    </location>
</feature>
<dbReference type="Pfam" id="PF00873">
    <property type="entry name" value="ACR_tran"/>
    <property type="match status" value="1"/>
</dbReference>
<dbReference type="RefSeq" id="WP_142604509.1">
    <property type="nucleotide sequence ID" value="NZ_FXSZ01000010.1"/>
</dbReference>
<feature type="transmembrane region" description="Helical" evidence="1">
    <location>
        <begin position="340"/>
        <end position="358"/>
    </location>
</feature>
<proteinExistence type="predicted"/>
<dbReference type="Gene3D" id="3.30.2090.10">
    <property type="entry name" value="Multidrug efflux transporter AcrB TolC docking domain, DN and DC subdomains"/>
    <property type="match status" value="2"/>
</dbReference>
<dbReference type="InterPro" id="IPR027463">
    <property type="entry name" value="AcrB_DN_DC_subdom"/>
</dbReference>
<keyword evidence="3" id="KW-1185">Reference proteome</keyword>
<accession>A0A521E197</accession>
<dbReference type="Proteomes" id="UP000315971">
    <property type="component" value="Unassembled WGS sequence"/>
</dbReference>
<dbReference type="GO" id="GO:0005886">
    <property type="term" value="C:plasma membrane"/>
    <property type="evidence" value="ECO:0007669"/>
    <property type="project" value="TreeGrafter"/>
</dbReference>
<feature type="transmembrane region" description="Helical" evidence="1">
    <location>
        <begin position="933"/>
        <end position="953"/>
    </location>
</feature>
<feature type="transmembrane region" description="Helical" evidence="1">
    <location>
        <begin position="465"/>
        <end position="491"/>
    </location>
</feature>
<name>A0A521E197_9SPHI</name>
<dbReference type="SUPFAM" id="SSF82714">
    <property type="entry name" value="Multidrug efflux transporter AcrB TolC docking domain, DN and DC subdomains"/>
    <property type="match status" value="2"/>
</dbReference>
<dbReference type="InterPro" id="IPR001036">
    <property type="entry name" value="Acrflvin-R"/>
</dbReference>
<dbReference type="PRINTS" id="PR00702">
    <property type="entry name" value="ACRIFLAVINRP"/>
</dbReference>
<keyword evidence="1" id="KW-0472">Membrane</keyword>
<dbReference type="Gene3D" id="1.20.1640.10">
    <property type="entry name" value="Multidrug efflux transporter AcrB transmembrane domain"/>
    <property type="match status" value="2"/>
</dbReference>
<feature type="transmembrane region" description="Helical" evidence="1">
    <location>
        <begin position="512"/>
        <end position="531"/>
    </location>
</feature>
<dbReference type="GO" id="GO:0042910">
    <property type="term" value="F:xenobiotic transmembrane transporter activity"/>
    <property type="evidence" value="ECO:0007669"/>
    <property type="project" value="TreeGrafter"/>
</dbReference>
<evidence type="ECO:0000313" key="3">
    <source>
        <dbReference type="Proteomes" id="UP000315971"/>
    </source>
</evidence>
<feature type="transmembrane region" description="Helical" evidence="1">
    <location>
        <begin position="537"/>
        <end position="556"/>
    </location>
</feature>